<name>A0A5E4QA85_9NEOP</name>
<keyword evidence="3" id="KW-1185">Reference proteome</keyword>
<accession>A0A5E4QA85</accession>
<organism evidence="2 3">
    <name type="scientific">Leptidea sinapis</name>
    <dbReference type="NCBI Taxonomy" id="189913"/>
    <lineage>
        <taxon>Eukaryota</taxon>
        <taxon>Metazoa</taxon>
        <taxon>Ecdysozoa</taxon>
        <taxon>Arthropoda</taxon>
        <taxon>Hexapoda</taxon>
        <taxon>Insecta</taxon>
        <taxon>Pterygota</taxon>
        <taxon>Neoptera</taxon>
        <taxon>Endopterygota</taxon>
        <taxon>Lepidoptera</taxon>
        <taxon>Glossata</taxon>
        <taxon>Ditrysia</taxon>
        <taxon>Papilionoidea</taxon>
        <taxon>Pieridae</taxon>
        <taxon>Dismorphiinae</taxon>
        <taxon>Leptidea</taxon>
    </lineage>
</organism>
<dbReference type="AlphaFoldDB" id="A0A5E4QA85"/>
<proteinExistence type="predicted"/>
<gene>
    <name evidence="2" type="ORF">LSINAPIS_LOCUS6437</name>
</gene>
<dbReference type="Proteomes" id="UP000324832">
    <property type="component" value="Unassembled WGS sequence"/>
</dbReference>
<evidence type="ECO:0000313" key="2">
    <source>
        <dbReference type="EMBL" id="VVC94509.1"/>
    </source>
</evidence>
<sequence>MAQERSPTGSGKNIELSGSQPNLSNIDLAAITIRNKRKHCLDYDVNDQLTDIQKQMAEMMALLTSSITTQKESSSKLANDIANIKDQMSEIKCGIGKTE</sequence>
<evidence type="ECO:0000256" key="1">
    <source>
        <dbReference type="SAM" id="MobiDB-lite"/>
    </source>
</evidence>
<dbReference type="EMBL" id="FZQP02002015">
    <property type="protein sequence ID" value="VVC94509.1"/>
    <property type="molecule type" value="Genomic_DNA"/>
</dbReference>
<feature type="region of interest" description="Disordered" evidence="1">
    <location>
        <begin position="1"/>
        <end position="21"/>
    </location>
</feature>
<evidence type="ECO:0000313" key="3">
    <source>
        <dbReference type="Proteomes" id="UP000324832"/>
    </source>
</evidence>
<protein>
    <submittedName>
        <fullName evidence="2">Uncharacterized protein</fullName>
    </submittedName>
</protein>
<reference evidence="2 3" key="1">
    <citation type="submission" date="2017-07" db="EMBL/GenBank/DDBJ databases">
        <authorList>
            <person name="Talla V."/>
            <person name="Backstrom N."/>
        </authorList>
    </citation>
    <scope>NUCLEOTIDE SEQUENCE [LARGE SCALE GENOMIC DNA]</scope>
</reference>